<feature type="compositionally biased region" description="Basic and acidic residues" evidence="4">
    <location>
        <begin position="219"/>
        <end position="230"/>
    </location>
</feature>
<reference evidence="6 7" key="1">
    <citation type="submission" date="2018-01" db="EMBL/GenBank/DDBJ databases">
        <title>Whole genome analyses suggest that Burkholderia sensu lato contains two further novel genera in the rhizoxinica-symbiotica group Mycetohabitans gen. nov., and Trinickia gen. nov.: implications for the evolution of diazotrophy and nodulation in the Burkholderiaceae.</title>
        <authorList>
            <person name="Estrada-de los Santos P."/>
            <person name="Palmer M."/>
            <person name="Chavez-Ramirez B."/>
            <person name="Beukes C."/>
            <person name="Steenkamp E.T."/>
            <person name="Hirsch A.M."/>
            <person name="Manyaka P."/>
            <person name="Maluk M."/>
            <person name="Lafos M."/>
            <person name="Crook M."/>
            <person name="Gross E."/>
            <person name="Simon M.F."/>
            <person name="Bueno dos Reis Junior F."/>
            <person name="Poole P.S."/>
            <person name="Venter S.N."/>
            <person name="James E.K."/>
        </authorList>
    </citation>
    <scope>NUCLEOTIDE SEQUENCE [LARGE SCALE GENOMIC DNA]</scope>
    <source>
        <strain evidence="6 7">GP25-8</strain>
    </source>
</reference>
<gene>
    <name evidence="6" type="ORF">C0Z19_11060</name>
</gene>
<dbReference type="SMART" id="SM00945">
    <property type="entry name" value="ProQ"/>
    <property type="match status" value="1"/>
</dbReference>
<dbReference type="AlphaFoldDB" id="A0A2N7W642"/>
<comment type="caution">
    <text evidence="6">The sequence shown here is derived from an EMBL/GenBank/DDBJ whole genome shotgun (WGS) entry which is preliminary data.</text>
</comment>
<evidence type="ECO:0000256" key="1">
    <source>
        <dbReference type="ARBA" id="ARBA00022490"/>
    </source>
</evidence>
<name>A0A2N7W642_9BURK</name>
<feature type="region of interest" description="Disordered" evidence="4">
    <location>
        <begin position="15"/>
        <end position="90"/>
    </location>
</feature>
<evidence type="ECO:0000313" key="6">
    <source>
        <dbReference type="EMBL" id="PMS24871.1"/>
    </source>
</evidence>
<keyword evidence="7" id="KW-1185">Reference proteome</keyword>
<keyword evidence="3" id="KW-0143">Chaperone</keyword>
<organism evidence="6 7">
    <name type="scientific">Trinickia soli</name>
    <dbReference type="NCBI Taxonomy" id="380675"/>
    <lineage>
        <taxon>Bacteria</taxon>
        <taxon>Pseudomonadati</taxon>
        <taxon>Pseudomonadota</taxon>
        <taxon>Betaproteobacteria</taxon>
        <taxon>Burkholderiales</taxon>
        <taxon>Burkholderiaceae</taxon>
        <taxon>Trinickia</taxon>
    </lineage>
</organism>
<feature type="compositionally biased region" description="Basic and acidic residues" evidence="4">
    <location>
        <begin position="60"/>
        <end position="73"/>
    </location>
</feature>
<dbReference type="GO" id="GO:0005829">
    <property type="term" value="C:cytosol"/>
    <property type="evidence" value="ECO:0007669"/>
    <property type="project" value="TreeGrafter"/>
</dbReference>
<sequence length="248" mass="25698">MGFEQLAALKAQLTKEAKLKRQQEQGQATDKPATKKAPKPGAHQAPGQAAKPAAKPARPSRPERPARPERPERQGGGARSGEKAQPVDPVVRVIGKLQKRFPAAFPKNPAPKVPLKVGVLADLIAQASELQLSEAEIREAVSTWCRGSRYWACLTDGAARVDLAGEPAGVVTARDAAFARNQAKGGAGGRRKAAGKAGAAPANAGAQDAAAATAEGTEGEAKESEAKESEAQSAHANRAEGSDETREA</sequence>
<dbReference type="SUPFAM" id="SSF48657">
    <property type="entry name" value="FinO-like"/>
    <property type="match status" value="1"/>
</dbReference>
<dbReference type="Proteomes" id="UP000235347">
    <property type="component" value="Unassembled WGS sequence"/>
</dbReference>
<feature type="domain" description="ProQ/FinO" evidence="5">
    <location>
        <begin position="85"/>
        <end position="204"/>
    </location>
</feature>
<dbReference type="GO" id="GO:0010608">
    <property type="term" value="P:post-transcriptional regulation of gene expression"/>
    <property type="evidence" value="ECO:0007669"/>
    <property type="project" value="InterPro"/>
</dbReference>
<dbReference type="EMBL" id="PNYB01000008">
    <property type="protein sequence ID" value="PMS24871.1"/>
    <property type="molecule type" value="Genomic_DNA"/>
</dbReference>
<dbReference type="GO" id="GO:0034057">
    <property type="term" value="F:RNA strand-exchange activity"/>
    <property type="evidence" value="ECO:0007669"/>
    <property type="project" value="InterPro"/>
</dbReference>
<dbReference type="InterPro" id="IPR023529">
    <property type="entry name" value="ProQ"/>
</dbReference>
<keyword evidence="1" id="KW-0963">Cytoplasm</keyword>
<dbReference type="Pfam" id="PF04352">
    <property type="entry name" value="ProQ"/>
    <property type="match status" value="1"/>
</dbReference>
<evidence type="ECO:0000259" key="5">
    <source>
        <dbReference type="SMART" id="SM00945"/>
    </source>
</evidence>
<accession>A0A2N7W642</accession>
<dbReference type="RefSeq" id="WP_102609874.1">
    <property type="nucleotide sequence ID" value="NZ_CADIKD010000002.1"/>
</dbReference>
<evidence type="ECO:0000256" key="2">
    <source>
        <dbReference type="ARBA" id="ARBA00022884"/>
    </source>
</evidence>
<feature type="region of interest" description="Disordered" evidence="4">
    <location>
        <begin position="181"/>
        <end position="248"/>
    </location>
</feature>
<dbReference type="InterPro" id="IPR036442">
    <property type="entry name" value="ProQ/FinO_sf"/>
</dbReference>
<dbReference type="GO" id="GO:0033592">
    <property type="term" value="F:RNA strand annealing activity"/>
    <property type="evidence" value="ECO:0007669"/>
    <property type="project" value="InterPro"/>
</dbReference>
<evidence type="ECO:0000313" key="7">
    <source>
        <dbReference type="Proteomes" id="UP000235347"/>
    </source>
</evidence>
<evidence type="ECO:0000256" key="3">
    <source>
        <dbReference type="ARBA" id="ARBA00023186"/>
    </source>
</evidence>
<dbReference type="InterPro" id="IPR016103">
    <property type="entry name" value="ProQ/FinO"/>
</dbReference>
<feature type="compositionally biased region" description="Low complexity" evidence="4">
    <location>
        <begin position="195"/>
        <end position="216"/>
    </location>
</feature>
<dbReference type="PANTHER" id="PTHR38106">
    <property type="entry name" value="RNA CHAPERONE PROQ"/>
    <property type="match status" value="1"/>
</dbReference>
<feature type="compositionally biased region" description="Basic and acidic residues" evidence="4">
    <location>
        <begin position="237"/>
        <end position="248"/>
    </location>
</feature>
<feature type="compositionally biased region" description="Low complexity" evidence="4">
    <location>
        <begin position="39"/>
        <end position="57"/>
    </location>
</feature>
<protein>
    <recommendedName>
        <fullName evidence="5">ProQ/FinO domain-containing protein</fullName>
    </recommendedName>
</protein>
<proteinExistence type="predicted"/>
<dbReference type="PANTHER" id="PTHR38106:SF1">
    <property type="entry name" value="RNA CHAPERONE PROQ"/>
    <property type="match status" value="1"/>
</dbReference>
<keyword evidence="2" id="KW-0694">RNA-binding</keyword>
<dbReference type="Gene3D" id="1.10.1710.10">
    <property type="entry name" value="ProQ/FinO domain"/>
    <property type="match status" value="1"/>
</dbReference>
<evidence type="ECO:0000256" key="4">
    <source>
        <dbReference type="SAM" id="MobiDB-lite"/>
    </source>
</evidence>